<accession>A0ABP0D0U8</accession>
<protein>
    <submittedName>
        <fullName evidence="2">Uncharacterized protein</fullName>
    </submittedName>
</protein>
<evidence type="ECO:0000313" key="3">
    <source>
        <dbReference type="Proteomes" id="UP001642406"/>
    </source>
</evidence>
<name>A0ABP0D0U8_9PEZI</name>
<evidence type="ECO:0000256" key="1">
    <source>
        <dbReference type="SAM" id="MobiDB-lite"/>
    </source>
</evidence>
<organism evidence="2 3">
    <name type="scientific">Sporothrix bragantina</name>
    <dbReference type="NCBI Taxonomy" id="671064"/>
    <lineage>
        <taxon>Eukaryota</taxon>
        <taxon>Fungi</taxon>
        <taxon>Dikarya</taxon>
        <taxon>Ascomycota</taxon>
        <taxon>Pezizomycotina</taxon>
        <taxon>Sordariomycetes</taxon>
        <taxon>Sordariomycetidae</taxon>
        <taxon>Ophiostomatales</taxon>
        <taxon>Ophiostomataceae</taxon>
        <taxon>Sporothrix</taxon>
    </lineage>
</organism>
<keyword evidence="3" id="KW-1185">Reference proteome</keyword>
<proteinExistence type="predicted"/>
<feature type="compositionally biased region" description="Acidic residues" evidence="1">
    <location>
        <begin position="190"/>
        <end position="206"/>
    </location>
</feature>
<feature type="region of interest" description="Disordered" evidence="1">
    <location>
        <begin position="1"/>
        <end position="31"/>
    </location>
</feature>
<evidence type="ECO:0000313" key="2">
    <source>
        <dbReference type="EMBL" id="CAK7238030.1"/>
    </source>
</evidence>
<gene>
    <name evidence="2" type="ORF">SBRCBS47491_010249</name>
</gene>
<comment type="caution">
    <text evidence="2">The sequence shown here is derived from an EMBL/GenBank/DDBJ whole genome shotgun (WGS) entry which is preliminary data.</text>
</comment>
<feature type="region of interest" description="Disordered" evidence="1">
    <location>
        <begin position="171"/>
        <end position="212"/>
    </location>
</feature>
<dbReference type="Proteomes" id="UP001642406">
    <property type="component" value="Unassembled WGS sequence"/>
</dbReference>
<dbReference type="EMBL" id="CAWUHC010000252">
    <property type="protein sequence ID" value="CAK7238030.1"/>
    <property type="molecule type" value="Genomic_DNA"/>
</dbReference>
<reference evidence="2 3" key="1">
    <citation type="submission" date="2024-01" db="EMBL/GenBank/DDBJ databases">
        <authorList>
            <person name="Allen C."/>
            <person name="Tagirdzhanova G."/>
        </authorList>
    </citation>
    <scope>NUCLEOTIDE SEQUENCE [LARGE SCALE GENOMIC DNA]</scope>
</reference>
<sequence>MAAPSSFTDPAVPSEPTNPSAPSAAGPSRNVNDVRKELIRSALNRKIASRLAYVPPRRPTRNQFIAESLKCLTGETPMPSRWMRHAHEPLFGGHFSDSYFGTWRSNDSLACLRMTLVEYRDQLLSPDEQRVATPYEIKQSMHLGRLSQMRTLWKERLYAGQVDDEMQRRNMKAAASGSFPKESSPSQSVFEEDTEDEDEYYDENEGQDYNVPYHPLSEKSRVVSAPFEYEGIQERLDQSIETIRQLADRAPEALPVMAFPSPTQSYAMRHVSSAPAEWVPRRAVRLNCHKAPPRPPRSLDDSLTDLEQFRDCGCQTQKSEEDKCPTCTSTAVMVAVEGEIF</sequence>